<accession>A0A0L0W3N3</accession>
<dbReference type="AlphaFoldDB" id="A0A0L0W3N3"/>
<feature type="compositionally biased region" description="Basic and acidic residues" evidence="1">
    <location>
        <begin position="156"/>
        <end position="167"/>
    </location>
</feature>
<name>A0A0L0W3N3_9BASI</name>
<feature type="compositionally biased region" description="Basic residues" evidence="1">
    <location>
        <begin position="336"/>
        <end position="345"/>
    </location>
</feature>
<feature type="compositionally biased region" description="Basic and acidic residues" evidence="1">
    <location>
        <begin position="312"/>
        <end position="323"/>
    </location>
</feature>
<feature type="compositionally biased region" description="Polar residues" evidence="1">
    <location>
        <begin position="34"/>
        <end position="57"/>
    </location>
</feature>
<feature type="compositionally biased region" description="Low complexity" evidence="1">
    <location>
        <begin position="88"/>
        <end position="115"/>
    </location>
</feature>
<reference evidence="3" key="1">
    <citation type="submission" date="2014-03" db="EMBL/GenBank/DDBJ databases">
        <title>The Genome Sequence of Puccinia striiformis f. sp. tritici PST-78.</title>
        <authorList>
            <consortium name="The Broad Institute Genome Sequencing Platform"/>
            <person name="Cuomo C."/>
            <person name="Hulbert S."/>
            <person name="Chen X."/>
            <person name="Walker B."/>
            <person name="Young S.K."/>
            <person name="Zeng Q."/>
            <person name="Gargeya S."/>
            <person name="Fitzgerald M."/>
            <person name="Haas B."/>
            <person name="Abouelleil A."/>
            <person name="Alvarado L."/>
            <person name="Arachchi H.M."/>
            <person name="Berlin A.M."/>
            <person name="Chapman S.B."/>
            <person name="Goldberg J."/>
            <person name="Griggs A."/>
            <person name="Gujja S."/>
            <person name="Hansen M."/>
            <person name="Howarth C."/>
            <person name="Imamovic A."/>
            <person name="Larimer J."/>
            <person name="McCowan C."/>
            <person name="Montmayeur A."/>
            <person name="Murphy C."/>
            <person name="Neiman D."/>
            <person name="Pearson M."/>
            <person name="Priest M."/>
            <person name="Roberts A."/>
            <person name="Saif S."/>
            <person name="Shea T."/>
            <person name="Sisk P."/>
            <person name="Sykes S."/>
            <person name="Wortman J."/>
            <person name="Nusbaum C."/>
            <person name="Birren B."/>
        </authorList>
    </citation>
    <scope>NUCLEOTIDE SEQUENCE [LARGE SCALE GENOMIC DNA]</scope>
    <source>
        <strain evidence="3">race PST-78</strain>
    </source>
</reference>
<feature type="region of interest" description="Disordered" evidence="1">
    <location>
        <begin position="432"/>
        <end position="456"/>
    </location>
</feature>
<protein>
    <submittedName>
        <fullName evidence="2">Uncharacterized protein</fullName>
    </submittedName>
</protein>
<feature type="region of interest" description="Disordered" evidence="1">
    <location>
        <begin position="1"/>
        <end position="167"/>
    </location>
</feature>
<feature type="compositionally biased region" description="Basic residues" evidence="1">
    <location>
        <begin position="1"/>
        <end position="12"/>
    </location>
</feature>
<feature type="compositionally biased region" description="Polar residues" evidence="1">
    <location>
        <begin position="432"/>
        <end position="443"/>
    </location>
</feature>
<feature type="compositionally biased region" description="Polar residues" evidence="1">
    <location>
        <begin position="326"/>
        <end position="335"/>
    </location>
</feature>
<dbReference type="EMBL" id="AJIL01000005">
    <property type="protein sequence ID" value="KNF05890.1"/>
    <property type="molecule type" value="Genomic_DNA"/>
</dbReference>
<proteinExistence type="predicted"/>
<evidence type="ECO:0000313" key="2">
    <source>
        <dbReference type="EMBL" id="KNF05890.1"/>
    </source>
</evidence>
<keyword evidence="3" id="KW-1185">Reference proteome</keyword>
<feature type="region of interest" description="Disordered" evidence="1">
    <location>
        <begin position="304"/>
        <end position="353"/>
    </location>
</feature>
<feature type="compositionally biased region" description="Polar residues" evidence="1">
    <location>
        <begin position="227"/>
        <end position="238"/>
    </location>
</feature>
<evidence type="ECO:0000313" key="3">
    <source>
        <dbReference type="Proteomes" id="UP000054564"/>
    </source>
</evidence>
<comment type="caution">
    <text evidence="2">The sequence shown here is derived from an EMBL/GenBank/DDBJ whole genome shotgun (WGS) entry which is preliminary data.</text>
</comment>
<feature type="compositionally biased region" description="Low complexity" evidence="1">
    <location>
        <begin position="58"/>
        <end position="68"/>
    </location>
</feature>
<dbReference type="Proteomes" id="UP000054564">
    <property type="component" value="Unassembled WGS sequence"/>
</dbReference>
<feature type="compositionally biased region" description="Polar residues" evidence="1">
    <location>
        <begin position="259"/>
        <end position="281"/>
    </location>
</feature>
<feature type="region of interest" description="Disordered" evidence="1">
    <location>
        <begin position="226"/>
        <end position="281"/>
    </location>
</feature>
<feature type="compositionally biased region" description="Polar residues" evidence="1">
    <location>
        <begin position="69"/>
        <end position="85"/>
    </location>
</feature>
<feature type="compositionally biased region" description="Basic residues" evidence="1">
    <location>
        <begin position="239"/>
        <end position="255"/>
    </location>
</feature>
<gene>
    <name evidence="2" type="ORF">PSTG_00884</name>
</gene>
<evidence type="ECO:0000256" key="1">
    <source>
        <dbReference type="SAM" id="MobiDB-lite"/>
    </source>
</evidence>
<organism evidence="2 3">
    <name type="scientific">Puccinia striiformis f. sp. tritici PST-78</name>
    <dbReference type="NCBI Taxonomy" id="1165861"/>
    <lineage>
        <taxon>Eukaryota</taxon>
        <taxon>Fungi</taxon>
        <taxon>Dikarya</taxon>
        <taxon>Basidiomycota</taxon>
        <taxon>Pucciniomycotina</taxon>
        <taxon>Pucciniomycetes</taxon>
        <taxon>Pucciniales</taxon>
        <taxon>Pucciniaceae</taxon>
        <taxon>Puccinia</taxon>
    </lineage>
</organism>
<sequence>MADGTRKRRKNKPTSPDQGQKRVVVRRLNARVGSCSNTSTSGPCDPTDTQKLVTRTESSTSSAPLSASQNTSQVTDPQNHIQSDQAGAASNLSSSPSSELSSLPESPAAAPPSNSRPIDNVKQGVRFSVPPVLASKRPADEDDPPRAPPVKITKINSERTGRTKDSAVMRVADSSEAWSNRLIMMREQVANQPLPKLQTRTATPSITEVPTASSSHQVQEIKYDSHIASSTSGPSNTARIHRGGVKKERHPAKKKSSSDRANTTRNPDNPNNFITTSPSTSAINAKTASLAEPKKNRNLNIIHGQDINTNESKCHAQDVKPETEAATVSRSSPKSSRTHQGRLKKTIPPPVNVNNSQGAFHPKIPLLQPPVEHASDLTNNLGQISTAVLLVPSNNKPNSTHGLGAVFPSDNKPNSTHGLGAVFCLGDSQPNTIDIPGSSSSTPRLPASPGNDKPNPTTAIGSILACPAADHVSVITAANSDRTSCSPVFYLISPTDVNGCVENEANQYPDMILFSPADYLGFSAHGDSPPMTANEQDVTLTLEFKAYDDICEFYDPLAANNKLNQASLEDVPASHEQSKAKFPRHSCCYHEHLLNLTNPAHMKGFYFSLVHRKNESPPQAVTPLQPLLKTLLHHYHHTSKNHFLLDWWMQSSFPHHIANQIHQEACNQCLF</sequence>